<dbReference type="GO" id="GO:0006457">
    <property type="term" value="P:protein folding"/>
    <property type="evidence" value="ECO:0007669"/>
    <property type="project" value="InterPro"/>
</dbReference>
<comment type="similarity">
    <text evidence="2 10 12">Belongs to the GrpE family.</text>
</comment>
<dbReference type="SUPFAM" id="SSF51064">
    <property type="entry name" value="Head domain of nucleotide exchange factor GrpE"/>
    <property type="match status" value="1"/>
</dbReference>
<evidence type="ECO:0000256" key="3">
    <source>
        <dbReference type="ARBA" id="ARBA00011738"/>
    </source>
</evidence>
<dbReference type="Gene3D" id="2.30.22.10">
    <property type="entry name" value="Head domain of nucleotide exchange factor GrpE"/>
    <property type="match status" value="1"/>
</dbReference>
<evidence type="ECO:0000256" key="2">
    <source>
        <dbReference type="ARBA" id="ARBA00009054"/>
    </source>
</evidence>
<dbReference type="NCBIfam" id="NF010738">
    <property type="entry name" value="PRK14140.1"/>
    <property type="match status" value="1"/>
</dbReference>
<dbReference type="PANTHER" id="PTHR21237">
    <property type="entry name" value="GRPE PROTEIN"/>
    <property type="match status" value="1"/>
</dbReference>
<gene>
    <name evidence="10 15" type="primary">grpE</name>
    <name evidence="15" type="ORF">ENL39_03565</name>
</gene>
<dbReference type="Pfam" id="PF01025">
    <property type="entry name" value="GrpE"/>
    <property type="match status" value="1"/>
</dbReference>
<evidence type="ECO:0000256" key="9">
    <source>
        <dbReference type="ARBA" id="ARBA00076414"/>
    </source>
</evidence>
<reference evidence="15" key="1">
    <citation type="journal article" date="2020" name="mSystems">
        <title>Genome- and Community-Level Interaction Insights into Carbon Utilization and Element Cycling Functions of Hydrothermarchaeota in Hydrothermal Sediment.</title>
        <authorList>
            <person name="Zhou Z."/>
            <person name="Liu Y."/>
            <person name="Xu W."/>
            <person name="Pan J."/>
            <person name="Luo Z.H."/>
            <person name="Li M."/>
        </authorList>
    </citation>
    <scope>NUCLEOTIDE SEQUENCE [LARGE SCALE GENOMIC DNA]</scope>
    <source>
        <strain evidence="15">HyVt-92</strain>
    </source>
</reference>
<evidence type="ECO:0000256" key="7">
    <source>
        <dbReference type="ARBA" id="ARBA00053401"/>
    </source>
</evidence>
<evidence type="ECO:0000256" key="12">
    <source>
        <dbReference type="RuleBase" id="RU004478"/>
    </source>
</evidence>
<dbReference type="Proteomes" id="UP000886070">
    <property type="component" value="Unassembled WGS sequence"/>
</dbReference>
<evidence type="ECO:0000256" key="8">
    <source>
        <dbReference type="ARBA" id="ARBA00072274"/>
    </source>
</evidence>
<proteinExistence type="inferred from homology"/>
<keyword evidence="13" id="KW-0175">Coiled coil</keyword>
<evidence type="ECO:0000256" key="4">
    <source>
        <dbReference type="ARBA" id="ARBA00022490"/>
    </source>
</evidence>
<dbReference type="PANTHER" id="PTHR21237:SF23">
    <property type="entry name" value="GRPE PROTEIN HOMOLOG, MITOCHONDRIAL"/>
    <property type="match status" value="1"/>
</dbReference>
<evidence type="ECO:0000256" key="5">
    <source>
        <dbReference type="ARBA" id="ARBA00023016"/>
    </source>
</evidence>
<comment type="subcellular location">
    <subcellularLocation>
        <location evidence="1 10">Cytoplasm</location>
    </subcellularLocation>
</comment>
<dbReference type="FunFam" id="2.30.22.10:FF:000001">
    <property type="entry name" value="Protein GrpE"/>
    <property type="match status" value="1"/>
</dbReference>
<comment type="subunit">
    <text evidence="3 10">Homodimer.</text>
</comment>
<dbReference type="EMBL" id="DRTT01000100">
    <property type="protein sequence ID" value="HHF98550.1"/>
    <property type="molecule type" value="Genomic_DNA"/>
</dbReference>
<accession>A0A7V5LZG2</accession>
<evidence type="ECO:0000256" key="13">
    <source>
        <dbReference type="SAM" id="Coils"/>
    </source>
</evidence>
<dbReference type="CDD" id="cd00446">
    <property type="entry name" value="GrpE"/>
    <property type="match status" value="1"/>
</dbReference>
<dbReference type="HAMAP" id="MF_01151">
    <property type="entry name" value="GrpE"/>
    <property type="match status" value="1"/>
</dbReference>
<dbReference type="GO" id="GO:0051087">
    <property type="term" value="F:protein-folding chaperone binding"/>
    <property type="evidence" value="ECO:0007669"/>
    <property type="project" value="InterPro"/>
</dbReference>
<dbReference type="GO" id="GO:0051082">
    <property type="term" value="F:unfolded protein binding"/>
    <property type="evidence" value="ECO:0007669"/>
    <property type="project" value="TreeGrafter"/>
</dbReference>
<keyword evidence="6 10" id="KW-0143">Chaperone</keyword>
<dbReference type="PROSITE" id="PS01071">
    <property type="entry name" value="GRPE"/>
    <property type="match status" value="1"/>
</dbReference>
<evidence type="ECO:0000256" key="10">
    <source>
        <dbReference type="HAMAP-Rule" id="MF_01151"/>
    </source>
</evidence>
<dbReference type="AlphaFoldDB" id="A0A7V5LZG2"/>
<evidence type="ECO:0000256" key="1">
    <source>
        <dbReference type="ARBA" id="ARBA00004496"/>
    </source>
</evidence>
<dbReference type="SUPFAM" id="SSF58014">
    <property type="entry name" value="Coiled-coil domain of nucleotide exchange factor GrpE"/>
    <property type="match status" value="1"/>
</dbReference>
<evidence type="ECO:0000256" key="14">
    <source>
        <dbReference type="SAM" id="MobiDB-lite"/>
    </source>
</evidence>
<comment type="function">
    <text evidence="7 10 11">Participates actively in the response to hyperosmotic and heat shock by preventing the aggregation of stress-denatured proteins, in association with DnaK and GrpE. It is the nucleotide exchange factor for DnaK and may function as a thermosensor. Unfolded proteins bind initially to DnaJ; upon interaction with the DnaJ-bound protein, DnaK hydrolyzes its bound ATP, resulting in the formation of a stable complex. GrpE releases ADP from DnaK; ATP binding to DnaK triggers the release of the substrate protein, thus completing the reaction cycle. Several rounds of ATP-dependent interactions between DnaJ, DnaK and GrpE are required for fully efficient folding.</text>
</comment>
<keyword evidence="4 10" id="KW-0963">Cytoplasm</keyword>
<feature type="coiled-coil region" evidence="13">
    <location>
        <begin position="13"/>
        <end position="82"/>
    </location>
</feature>
<dbReference type="GO" id="GO:0000774">
    <property type="term" value="F:adenyl-nucleotide exchange factor activity"/>
    <property type="evidence" value="ECO:0007669"/>
    <property type="project" value="InterPro"/>
</dbReference>
<evidence type="ECO:0000256" key="6">
    <source>
        <dbReference type="ARBA" id="ARBA00023186"/>
    </source>
</evidence>
<dbReference type="GO" id="GO:0005737">
    <property type="term" value="C:cytoplasm"/>
    <property type="evidence" value="ECO:0007669"/>
    <property type="project" value="UniProtKB-SubCell"/>
</dbReference>
<dbReference type="Gene3D" id="3.90.20.20">
    <property type="match status" value="1"/>
</dbReference>
<dbReference type="GO" id="GO:0042803">
    <property type="term" value="F:protein homodimerization activity"/>
    <property type="evidence" value="ECO:0007669"/>
    <property type="project" value="InterPro"/>
</dbReference>
<evidence type="ECO:0000256" key="11">
    <source>
        <dbReference type="RuleBase" id="RU000639"/>
    </source>
</evidence>
<dbReference type="InterPro" id="IPR009012">
    <property type="entry name" value="GrpE_head"/>
</dbReference>
<evidence type="ECO:0000313" key="15">
    <source>
        <dbReference type="EMBL" id="HHF98550.1"/>
    </source>
</evidence>
<dbReference type="InterPro" id="IPR013805">
    <property type="entry name" value="GrpE_CC"/>
</dbReference>
<keyword evidence="5 10" id="KW-0346">Stress response</keyword>
<dbReference type="InterPro" id="IPR000740">
    <property type="entry name" value="GrpE"/>
</dbReference>
<organism evidence="15">
    <name type="scientific">Aerophobetes bacterium</name>
    <dbReference type="NCBI Taxonomy" id="2030807"/>
    <lineage>
        <taxon>Bacteria</taxon>
        <taxon>Candidatus Aerophobota</taxon>
    </lineage>
</organism>
<dbReference type="PRINTS" id="PR00773">
    <property type="entry name" value="GRPEPROTEIN"/>
</dbReference>
<protein>
    <recommendedName>
        <fullName evidence="8 10">Protein GrpE</fullName>
    </recommendedName>
    <alternativeName>
        <fullName evidence="9 10">HSP-70 cofactor</fullName>
    </alternativeName>
</protein>
<sequence>MSEGKRVSYKNKYLEAQKELSLKEEMIKKLKEELSSLKNKFEEVKREAEASDKEAEEYLDHLKRLKAEFENYKKRMVKERQQIVNWAIEDLIKEFLPVLDDLERAIDSAKVSQDFSSLLEGIKMVYDHFRQILKKKGIEEISAEGEEFDPHLHEAIMRIESDEHPDNIVVEEMRKGYKFKDKVLRPAMVKVNKRKKTSPDSDFPEPSQGKEEGSES</sequence>
<comment type="caution">
    <text evidence="15">The sequence shown here is derived from an EMBL/GenBank/DDBJ whole genome shotgun (WGS) entry which is preliminary data.</text>
</comment>
<name>A0A7V5LZG2_UNCAE</name>
<feature type="region of interest" description="Disordered" evidence="14">
    <location>
        <begin position="190"/>
        <end position="216"/>
    </location>
</feature>